<feature type="transmembrane region" description="Helical" evidence="6">
    <location>
        <begin position="111"/>
        <end position="135"/>
    </location>
</feature>
<dbReference type="Pfam" id="PF04172">
    <property type="entry name" value="LrgB"/>
    <property type="match status" value="1"/>
</dbReference>
<name>A0AAD5ED09_UMBRA</name>
<dbReference type="Proteomes" id="UP001206595">
    <property type="component" value="Unassembled WGS sequence"/>
</dbReference>
<feature type="transmembrane region" description="Helical" evidence="6">
    <location>
        <begin position="406"/>
        <end position="427"/>
    </location>
</feature>
<feature type="transmembrane region" description="Helical" evidence="6">
    <location>
        <begin position="458"/>
        <end position="478"/>
    </location>
</feature>
<feature type="transmembrane region" description="Helical" evidence="6">
    <location>
        <begin position="288"/>
        <end position="308"/>
    </location>
</feature>
<feature type="region of interest" description="Disordered" evidence="5">
    <location>
        <begin position="212"/>
        <end position="240"/>
    </location>
</feature>
<comment type="subcellular location">
    <subcellularLocation>
        <location evidence="1">Membrane</location>
        <topology evidence="1">Multi-pass membrane protein</topology>
    </subcellularLocation>
</comment>
<keyword evidence="4 6" id="KW-0472">Membrane</keyword>
<dbReference type="PANTHER" id="PTHR30249">
    <property type="entry name" value="PUTATIVE SEROTONIN TRANSPORTER"/>
    <property type="match status" value="1"/>
</dbReference>
<feature type="compositionally biased region" description="Polar residues" evidence="5">
    <location>
        <begin position="219"/>
        <end position="240"/>
    </location>
</feature>
<feature type="transmembrane region" description="Helical" evidence="6">
    <location>
        <begin position="261"/>
        <end position="282"/>
    </location>
</feature>
<evidence type="ECO:0000256" key="6">
    <source>
        <dbReference type="SAM" id="Phobius"/>
    </source>
</evidence>
<dbReference type="GeneID" id="75913415"/>
<feature type="transmembrane region" description="Helical" evidence="6">
    <location>
        <begin position="375"/>
        <end position="394"/>
    </location>
</feature>
<dbReference type="PANTHER" id="PTHR30249:SF0">
    <property type="entry name" value="PLASTIDAL GLYCOLATE_GLYCERATE TRANSLOCATOR 1, CHLOROPLASTIC"/>
    <property type="match status" value="1"/>
</dbReference>
<evidence type="ECO:0000313" key="7">
    <source>
        <dbReference type="EMBL" id="KAI8580939.1"/>
    </source>
</evidence>
<evidence type="ECO:0000256" key="2">
    <source>
        <dbReference type="ARBA" id="ARBA00022692"/>
    </source>
</evidence>
<protein>
    <submittedName>
        <fullName evidence="7">Uncharacterized protein</fullName>
    </submittedName>
</protein>
<evidence type="ECO:0000256" key="3">
    <source>
        <dbReference type="ARBA" id="ARBA00022989"/>
    </source>
</evidence>
<feature type="transmembrane region" description="Helical" evidence="6">
    <location>
        <begin position="41"/>
        <end position="59"/>
    </location>
</feature>
<comment type="caution">
    <text evidence="7">The sequence shown here is derived from an EMBL/GenBank/DDBJ whole genome shotgun (WGS) entry which is preliminary data.</text>
</comment>
<reference evidence="7" key="1">
    <citation type="submission" date="2021-06" db="EMBL/GenBank/DDBJ databases">
        <authorList>
            <consortium name="DOE Joint Genome Institute"/>
            <person name="Mondo S.J."/>
            <person name="Amses K.R."/>
            <person name="Simmons D.R."/>
            <person name="Longcore J.E."/>
            <person name="Seto K."/>
            <person name="Alves G.H."/>
            <person name="Bonds A.E."/>
            <person name="Quandt C.A."/>
            <person name="Davis W.J."/>
            <person name="Chang Y."/>
            <person name="Letcher P.M."/>
            <person name="Powell M.J."/>
            <person name="Kuo A."/>
            <person name="Labutti K."/>
            <person name="Pangilinan J."/>
            <person name="Andreopoulos W."/>
            <person name="Tritt A."/>
            <person name="Riley R."/>
            <person name="Hundley H."/>
            <person name="Johnson J."/>
            <person name="Lipzen A."/>
            <person name="Barry K."/>
            <person name="Berbee M.L."/>
            <person name="Buchler N.E."/>
            <person name="Grigoriev I.V."/>
            <person name="Spatafora J.W."/>
            <person name="Stajich J.E."/>
            <person name="James T.Y."/>
        </authorList>
    </citation>
    <scope>NUCLEOTIDE SEQUENCE</scope>
    <source>
        <strain evidence="7">AG</strain>
    </source>
</reference>
<dbReference type="RefSeq" id="XP_051445943.1">
    <property type="nucleotide sequence ID" value="XM_051588070.1"/>
</dbReference>
<keyword evidence="3 6" id="KW-1133">Transmembrane helix</keyword>
<reference evidence="7" key="2">
    <citation type="journal article" date="2022" name="Proc. Natl. Acad. Sci. U.S.A.">
        <title>Diploid-dominant life cycles characterize the early evolution of Fungi.</title>
        <authorList>
            <person name="Amses K.R."/>
            <person name="Simmons D.R."/>
            <person name="Longcore J.E."/>
            <person name="Mondo S.J."/>
            <person name="Seto K."/>
            <person name="Jeronimo G.H."/>
            <person name="Bonds A.E."/>
            <person name="Quandt C.A."/>
            <person name="Davis W.J."/>
            <person name="Chang Y."/>
            <person name="Federici B.A."/>
            <person name="Kuo A."/>
            <person name="LaButti K."/>
            <person name="Pangilinan J."/>
            <person name="Andreopoulos W."/>
            <person name="Tritt A."/>
            <person name="Riley R."/>
            <person name="Hundley H."/>
            <person name="Johnson J."/>
            <person name="Lipzen A."/>
            <person name="Barry K."/>
            <person name="Lang B.F."/>
            <person name="Cuomo C.A."/>
            <person name="Buchler N.E."/>
            <person name="Grigoriev I.V."/>
            <person name="Spatafora J.W."/>
            <person name="Stajich J.E."/>
            <person name="James T.Y."/>
        </authorList>
    </citation>
    <scope>NUCLEOTIDE SEQUENCE</scope>
    <source>
        <strain evidence="7">AG</strain>
    </source>
</reference>
<evidence type="ECO:0000256" key="1">
    <source>
        <dbReference type="ARBA" id="ARBA00004141"/>
    </source>
</evidence>
<accession>A0AAD5ED09</accession>
<feature type="transmembrane region" description="Helical" evidence="6">
    <location>
        <begin position="80"/>
        <end position="99"/>
    </location>
</feature>
<evidence type="ECO:0000256" key="5">
    <source>
        <dbReference type="SAM" id="MobiDB-lite"/>
    </source>
</evidence>
<keyword evidence="2 6" id="KW-0812">Transmembrane</keyword>
<gene>
    <name evidence="7" type="ORF">K450DRAFT_235344</name>
</gene>
<feature type="transmembrane region" description="Helical" evidence="6">
    <location>
        <begin position="516"/>
        <end position="540"/>
    </location>
</feature>
<keyword evidence="8" id="KW-1185">Reference proteome</keyword>
<evidence type="ECO:0000313" key="8">
    <source>
        <dbReference type="Proteomes" id="UP001206595"/>
    </source>
</evidence>
<dbReference type="GO" id="GO:0016020">
    <property type="term" value="C:membrane"/>
    <property type="evidence" value="ECO:0007669"/>
    <property type="project" value="UniProtKB-SubCell"/>
</dbReference>
<feature type="transmembrane region" description="Helical" evidence="6">
    <location>
        <begin position="315"/>
        <end position="333"/>
    </location>
</feature>
<proteinExistence type="predicted"/>
<feature type="transmembrane region" description="Helical" evidence="6">
    <location>
        <begin position="12"/>
        <end position="29"/>
    </location>
</feature>
<sequence>MKWSKERIFRDWCHVPLVIVSLFCVMWGVDVVLKHIPPLRSFPASVASMLLLFVLLLIFDRLDARRTSKLVSVLEPGTGFVLRWINIFLMPSFLNLPTIERPTAKEVGEIAVVFIVGYLCFVTASTLLVRAFRIVSPFKYLSRKRDEDIARTDDAEQIAQHVNREFQLETEGTEQQIEEIELNRIPTKTDSSILTSISDLQLGRPPSLYNLPNDDHLNATDNPSETVDNKSEALSSTQGVLEQQPAKSKWKRATSYIWQRLKIAHLVYITMLVISFIIYLPVSTDSPIYLLVLLPLYLSMTILSYYLALQVPERIRFFLHPIISASAIVMLGMEVTEAIKGGNLLTGLSKYSTGARYLTLLEGTSQGRIPGAGDVLFSLLDCSIISLSTVMFRYRKELKKHAFEMLLTILCMSIASLFTLPLFAHALGVSPAKSLSLAPRSVTTPLAMVVATMLEADANSTVCFVILTGILGTILGPYLLKLLRVKEDDYVTIGVSMGSASHAISTASLLRTNPRAAAIASLSFVIFGTIFVILVSIPVIPQTMRQLVGF</sequence>
<dbReference type="AlphaFoldDB" id="A0AAD5ED09"/>
<dbReference type="EMBL" id="MU620909">
    <property type="protein sequence ID" value="KAI8580939.1"/>
    <property type="molecule type" value="Genomic_DNA"/>
</dbReference>
<organism evidence="7 8">
    <name type="scientific">Umbelopsis ramanniana AG</name>
    <dbReference type="NCBI Taxonomy" id="1314678"/>
    <lineage>
        <taxon>Eukaryota</taxon>
        <taxon>Fungi</taxon>
        <taxon>Fungi incertae sedis</taxon>
        <taxon>Mucoromycota</taxon>
        <taxon>Mucoromycotina</taxon>
        <taxon>Umbelopsidomycetes</taxon>
        <taxon>Umbelopsidales</taxon>
        <taxon>Umbelopsidaceae</taxon>
        <taxon>Umbelopsis</taxon>
    </lineage>
</organism>
<dbReference type="InterPro" id="IPR007300">
    <property type="entry name" value="CidB/LrgB"/>
</dbReference>
<evidence type="ECO:0000256" key="4">
    <source>
        <dbReference type="ARBA" id="ARBA00023136"/>
    </source>
</evidence>